<protein>
    <submittedName>
        <fullName evidence="2">Uncharacterized protein</fullName>
    </submittedName>
</protein>
<reference evidence="2 3" key="1">
    <citation type="submission" date="2013-07" db="EMBL/GenBank/DDBJ databases">
        <title>Draft genome sequence of Pseudoalteromonas luteoviolacea 2ta16.</title>
        <authorList>
            <person name="Allen E.E."/>
            <person name="Azam F."/>
            <person name="Podell S."/>
        </authorList>
    </citation>
    <scope>NUCLEOTIDE SEQUENCE [LARGE SCALE GENOMIC DNA]</scope>
    <source>
        <strain evidence="2 3">2ta16</strain>
    </source>
</reference>
<proteinExistence type="predicted"/>
<dbReference type="Proteomes" id="UP000017820">
    <property type="component" value="Unassembled WGS sequence"/>
</dbReference>
<comment type="caution">
    <text evidence="2">The sequence shown here is derived from an EMBL/GenBank/DDBJ whole genome shotgun (WGS) entry which is preliminary data.</text>
</comment>
<dbReference type="RefSeq" id="WP_023401585.1">
    <property type="nucleotide sequence ID" value="NZ_AUSV01000133.1"/>
</dbReference>
<keyword evidence="1" id="KW-0812">Transmembrane</keyword>
<dbReference type="EMBL" id="AUSV01000133">
    <property type="protein sequence ID" value="ESP90939.1"/>
    <property type="molecule type" value="Genomic_DNA"/>
</dbReference>
<dbReference type="AlphaFoldDB" id="V4HSN3"/>
<organism evidence="2 3">
    <name type="scientific">Pseudoalteromonas luteoviolacea (strain 2ta16)</name>
    <dbReference type="NCBI Taxonomy" id="1353533"/>
    <lineage>
        <taxon>Bacteria</taxon>
        <taxon>Pseudomonadati</taxon>
        <taxon>Pseudomonadota</taxon>
        <taxon>Gammaproteobacteria</taxon>
        <taxon>Alteromonadales</taxon>
        <taxon>Pseudoalteromonadaceae</taxon>
        <taxon>Pseudoalteromonas</taxon>
    </lineage>
</organism>
<evidence type="ECO:0000256" key="1">
    <source>
        <dbReference type="SAM" id="Phobius"/>
    </source>
</evidence>
<feature type="transmembrane region" description="Helical" evidence="1">
    <location>
        <begin position="7"/>
        <end position="28"/>
    </location>
</feature>
<feature type="transmembrane region" description="Helical" evidence="1">
    <location>
        <begin position="48"/>
        <end position="66"/>
    </location>
</feature>
<feature type="transmembrane region" description="Helical" evidence="1">
    <location>
        <begin position="78"/>
        <end position="101"/>
    </location>
</feature>
<evidence type="ECO:0000313" key="3">
    <source>
        <dbReference type="Proteomes" id="UP000017820"/>
    </source>
</evidence>
<name>V4HSN3_PSEL2</name>
<feature type="transmembrane region" description="Helical" evidence="1">
    <location>
        <begin position="107"/>
        <end position="124"/>
    </location>
</feature>
<gene>
    <name evidence="2" type="ORF">PL2TA16_01330</name>
</gene>
<dbReference type="GeneID" id="29918959"/>
<evidence type="ECO:0000313" key="2">
    <source>
        <dbReference type="EMBL" id="ESP90939.1"/>
    </source>
</evidence>
<keyword evidence="1" id="KW-1133">Transmembrane helix</keyword>
<keyword evidence="1" id="KW-0472">Membrane</keyword>
<accession>V4HSN3</accession>
<sequence>MTKILDKFFIFLVLFGAVGFGTIVLATYTFPDSINFLNMPKSFSFEQLSWPTICLIYLLAGLINVCRVLEPSTVLNRACILANSLSSIYAISLSSLSLPVIFIPAWVNTWILVMMTIFSILASLKHTPRQVMQEA</sequence>